<evidence type="ECO:0000313" key="2">
    <source>
        <dbReference type="Proteomes" id="UP001221757"/>
    </source>
</evidence>
<gene>
    <name evidence="1" type="ORF">B0H17DRAFT_1190139</name>
</gene>
<dbReference type="Proteomes" id="UP001221757">
    <property type="component" value="Unassembled WGS sequence"/>
</dbReference>
<sequence>MCLRTAVDVLSEEEEDEALTMGDFADALGDDLELRELGITAEFGMASWRRRSGCCGLGAGAEECVSSIFHLGAGYNYAFVSICIHPAACLDTAIGDGEYSMATIIHPTAVDLR</sequence>
<dbReference type="EMBL" id="JARKIE010000001">
    <property type="protein sequence ID" value="KAJ7710389.1"/>
    <property type="molecule type" value="Genomic_DNA"/>
</dbReference>
<protein>
    <submittedName>
        <fullName evidence="1">Uncharacterized protein</fullName>
    </submittedName>
</protein>
<reference evidence="1" key="1">
    <citation type="submission" date="2023-03" db="EMBL/GenBank/DDBJ databases">
        <title>Massive genome expansion in bonnet fungi (Mycena s.s.) driven by repeated elements and novel gene families across ecological guilds.</title>
        <authorList>
            <consortium name="Lawrence Berkeley National Laboratory"/>
            <person name="Harder C.B."/>
            <person name="Miyauchi S."/>
            <person name="Viragh M."/>
            <person name="Kuo A."/>
            <person name="Thoen E."/>
            <person name="Andreopoulos B."/>
            <person name="Lu D."/>
            <person name="Skrede I."/>
            <person name="Drula E."/>
            <person name="Henrissat B."/>
            <person name="Morin E."/>
            <person name="Kohler A."/>
            <person name="Barry K."/>
            <person name="LaButti K."/>
            <person name="Morin E."/>
            <person name="Salamov A."/>
            <person name="Lipzen A."/>
            <person name="Mereny Z."/>
            <person name="Hegedus B."/>
            <person name="Baldrian P."/>
            <person name="Stursova M."/>
            <person name="Weitz H."/>
            <person name="Taylor A."/>
            <person name="Grigoriev I.V."/>
            <person name="Nagy L.G."/>
            <person name="Martin F."/>
            <person name="Kauserud H."/>
        </authorList>
    </citation>
    <scope>NUCLEOTIDE SEQUENCE</scope>
    <source>
        <strain evidence="1">CBHHK067</strain>
    </source>
</reference>
<comment type="caution">
    <text evidence="1">The sequence shown here is derived from an EMBL/GenBank/DDBJ whole genome shotgun (WGS) entry which is preliminary data.</text>
</comment>
<accession>A0AAD7MC59</accession>
<name>A0AAD7MC59_MYCRO</name>
<dbReference type="AlphaFoldDB" id="A0AAD7MC59"/>
<organism evidence="1 2">
    <name type="scientific">Mycena rosella</name>
    <name type="common">Pink bonnet</name>
    <name type="synonym">Agaricus rosellus</name>
    <dbReference type="NCBI Taxonomy" id="1033263"/>
    <lineage>
        <taxon>Eukaryota</taxon>
        <taxon>Fungi</taxon>
        <taxon>Dikarya</taxon>
        <taxon>Basidiomycota</taxon>
        <taxon>Agaricomycotina</taxon>
        <taxon>Agaricomycetes</taxon>
        <taxon>Agaricomycetidae</taxon>
        <taxon>Agaricales</taxon>
        <taxon>Marasmiineae</taxon>
        <taxon>Mycenaceae</taxon>
        <taxon>Mycena</taxon>
    </lineage>
</organism>
<keyword evidence="2" id="KW-1185">Reference proteome</keyword>
<proteinExistence type="predicted"/>
<evidence type="ECO:0000313" key="1">
    <source>
        <dbReference type="EMBL" id="KAJ7710389.1"/>
    </source>
</evidence>